<keyword evidence="1" id="KW-0812">Transmembrane</keyword>
<gene>
    <name evidence="2" type="ORF">ADH67_02140</name>
</gene>
<feature type="transmembrane region" description="Helical" evidence="1">
    <location>
        <begin position="280"/>
        <end position="299"/>
    </location>
</feature>
<dbReference type="AlphaFoldDB" id="A0A227KSR3"/>
<evidence type="ECO:0000313" key="2">
    <source>
        <dbReference type="EMBL" id="OXE51115.1"/>
    </source>
</evidence>
<feature type="transmembrane region" description="Helical" evidence="1">
    <location>
        <begin position="557"/>
        <end position="575"/>
    </location>
</feature>
<sequence length="616" mass="70538">MSSLFFFSRLIISLGTFLALTLNAVPRPHGSQLFPRIESLPDSYGALGLFLCAIILLVVFSGLDLKITKKDFPCLLASSLITFLALISDSFAQYSSFRGITFSFSTILIFFLKFGVFAFWGTIFVKAALRFSKSFFEMENLQGTSVSKELVKYFVFSFLIIFLAWLPYYIVFFPGTPTWDGLTMINSAAGFWPPSNHHPYFFSCFFALVLKLRFWIGDENSFACLSGILFLFEILLYTISCLLIRISVPTLRQWVYFLFPLFFALVPQFPLYAQAIMKDGLYASSFALFSSTLLALVMVTKRQKNNNVGLIVLFFISAFFLCFIRHNGIFVVVPTALFLIGYLGLQKSKSCKPLVMSFCLLLFLVLSSNYYLKNVLHVKPSPTRETFALLGQPIAKAWMENKHSFDASMLKEMEKVFYDSEKILTDYNPQLYDPVKHQIRKEASPKDVAQLAFKVCKQFPKSCIKGLISHSYLYFYPFANNNVMAPFYWWIETGAPNIGKFKLQYTFSSRWRERVTNYGYIWVEKMPFSFVTRPYLPTYLAILLGVLIIFRRSAAGMILVLPIFLTLTLNILSPVNGDFRYQLPLLAVVPMMILWLVMFGQEGSTKVQKKILLTRA</sequence>
<evidence type="ECO:0000256" key="1">
    <source>
        <dbReference type="SAM" id="Phobius"/>
    </source>
</evidence>
<feature type="transmembrane region" description="Helical" evidence="1">
    <location>
        <begin position="311"/>
        <end position="342"/>
    </location>
</feature>
<feature type="transmembrane region" description="Helical" evidence="1">
    <location>
        <begin position="43"/>
        <end position="63"/>
    </location>
</feature>
<feature type="transmembrane region" description="Helical" evidence="1">
    <location>
        <begin position="228"/>
        <end position="248"/>
    </location>
</feature>
<organism evidence="2 3">
    <name type="scientific">Turicimonas muris</name>
    <dbReference type="NCBI Taxonomy" id="1796652"/>
    <lineage>
        <taxon>Bacteria</taxon>
        <taxon>Pseudomonadati</taxon>
        <taxon>Pseudomonadota</taxon>
        <taxon>Betaproteobacteria</taxon>
        <taxon>Burkholderiales</taxon>
        <taxon>Sutterellaceae</taxon>
        <taxon>Turicimonas</taxon>
    </lineage>
</organism>
<evidence type="ECO:0008006" key="4">
    <source>
        <dbReference type="Google" id="ProtNLM"/>
    </source>
</evidence>
<dbReference type="Proteomes" id="UP000214610">
    <property type="component" value="Unassembled WGS sequence"/>
</dbReference>
<comment type="caution">
    <text evidence="2">The sequence shown here is derived from an EMBL/GenBank/DDBJ whole genome shotgun (WGS) entry which is preliminary data.</text>
</comment>
<keyword evidence="3" id="KW-1185">Reference proteome</keyword>
<dbReference type="EMBL" id="NHMP01000001">
    <property type="protein sequence ID" value="OXE51115.1"/>
    <property type="molecule type" value="Genomic_DNA"/>
</dbReference>
<feature type="transmembrane region" description="Helical" evidence="1">
    <location>
        <begin position="100"/>
        <end position="129"/>
    </location>
</feature>
<accession>A0A227KSR3</accession>
<feature type="transmembrane region" description="Helical" evidence="1">
    <location>
        <begin position="534"/>
        <end position="550"/>
    </location>
</feature>
<dbReference type="InterPro" id="IPR046062">
    <property type="entry name" value="DUF6020"/>
</dbReference>
<evidence type="ECO:0000313" key="3">
    <source>
        <dbReference type="Proteomes" id="UP000214610"/>
    </source>
</evidence>
<feature type="transmembrane region" description="Helical" evidence="1">
    <location>
        <begin position="150"/>
        <end position="170"/>
    </location>
</feature>
<keyword evidence="1" id="KW-0472">Membrane</keyword>
<feature type="transmembrane region" description="Helical" evidence="1">
    <location>
        <begin position="354"/>
        <end position="372"/>
    </location>
</feature>
<reference evidence="3" key="1">
    <citation type="submission" date="2017-05" db="EMBL/GenBank/DDBJ databases">
        <title>Improved OligoMM genomes.</title>
        <authorList>
            <person name="Garzetti D."/>
        </authorList>
    </citation>
    <scope>NUCLEOTIDE SEQUENCE [LARGE SCALE GENOMIC DNA]</scope>
    <source>
        <strain evidence="3">YL45</strain>
    </source>
</reference>
<feature type="transmembrane region" description="Helical" evidence="1">
    <location>
        <begin position="581"/>
        <end position="600"/>
    </location>
</feature>
<protein>
    <recommendedName>
        <fullName evidence="4">Glycosyltransferase RgtA/B/C/D-like domain-containing protein</fullName>
    </recommendedName>
</protein>
<proteinExistence type="predicted"/>
<keyword evidence="1" id="KW-1133">Transmembrane helix</keyword>
<dbReference type="Pfam" id="PF19484">
    <property type="entry name" value="DUF6020"/>
    <property type="match status" value="1"/>
</dbReference>
<feature type="transmembrane region" description="Helical" evidence="1">
    <location>
        <begin position="75"/>
        <end position="94"/>
    </location>
</feature>
<feature type="transmembrane region" description="Helical" evidence="1">
    <location>
        <begin position="254"/>
        <end position="273"/>
    </location>
</feature>
<name>A0A227KSR3_9BURK</name>